<gene>
    <name evidence="4" type="ORF">CTheo_7786</name>
</gene>
<accession>A0A5N5QBG3</accession>
<evidence type="ECO:0000256" key="1">
    <source>
        <dbReference type="SAM" id="MobiDB-lite"/>
    </source>
</evidence>
<keyword evidence="4" id="KW-0430">Lectin</keyword>
<dbReference type="Pfam" id="PF01419">
    <property type="entry name" value="Jacalin"/>
    <property type="match status" value="1"/>
</dbReference>
<comment type="caution">
    <text evidence="4">The sequence shown here is derived from an EMBL/GenBank/DDBJ whole genome shotgun (WGS) entry which is preliminary data.</text>
</comment>
<feature type="chain" id="PRO_5024440849" evidence="2">
    <location>
        <begin position="19"/>
        <end position="165"/>
    </location>
</feature>
<protein>
    <submittedName>
        <fullName evidence="4">Putative effector protein/Mannose-binding lectin</fullName>
    </submittedName>
</protein>
<dbReference type="Proteomes" id="UP000383932">
    <property type="component" value="Unassembled WGS sequence"/>
</dbReference>
<evidence type="ECO:0000256" key="2">
    <source>
        <dbReference type="SAM" id="SignalP"/>
    </source>
</evidence>
<feature type="signal peptide" evidence="2">
    <location>
        <begin position="1"/>
        <end position="18"/>
    </location>
</feature>
<dbReference type="EMBL" id="SSOP01000373">
    <property type="protein sequence ID" value="KAB5588768.1"/>
    <property type="molecule type" value="Genomic_DNA"/>
</dbReference>
<feature type="domain" description="Jacalin-type lectin" evidence="3">
    <location>
        <begin position="22"/>
        <end position="163"/>
    </location>
</feature>
<dbReference type="AlphaFoldDB" id="A0A5N5QBG3"/>
<dbReference type="InterPro" id="IPR036404">
    <property type="entry name" value="Jacalin-like_lectin_dom_sf"/>
</dbReference>
<keyword evidence="2" id="KW-0732">Signal</keyword>
<evidence type="ECO:0000259" key="3">
    <source>
        <dbReference type="PROSITE" id="PS51752"/>
    </source>
</evidence>
<dbReference type="PROSITE" id="PS51752">
    <property type="entry name" value="JACALIN_LECTIN"/>
    <property type="match status" value="1"/>
</dbReference>
<feature type="region of interest" description="Disordered" evidence="1">
    <location>
        <begin position="20"/>
        <end position="41"/>
    </location>
</feature>
<sequence length="165" mass="17176">MMLHTSIFLLAISSISLGQSSPQRSKAFGGGGGRPFDDGPGIPPNPRVASVTLRGANRLDAITFSLAGRQPFTHGGSGGSPKTLNLGQGEYVTALKVCRDYRSEWEANRVYYARVATSNGRTIEVGTPSTSCTTHSAPNGMAIVGAHGRSGGEVDGLGAIYGPRR</sequence>
<evidence type="ECO:0000313" key="4">
    <source>
        <dbReference type="EMBL" id="KAB5588768.1"/>
    </source>
</evidence>
<reference evidence="4 5" key="1">
    <citation type="journal article" date="2019" name="Fungal Biol. Biotechnol.">
        <title>Draft genome sequence of fastidious pathogen Ceratobasidium theobromae, which causes vascular-streak dieback in Theobroma cacao.</title>
        <authorList>
            <person name="Ali S.S."/>
            <person name="Asman A."/>
            <person name="Shao J."/>
            <person name="Firmansyah A.P."/>
            <person name="Susilo A.W."/>
            <person name="Rosmana A."/>
            <person name="McMahon P."/>
            <person name="Junaid M."/>
            <person name="Guest D."/>
            <person name="Kheng T.Y."/>
            <person name="Meinhardt L.W."/>
            <person name="Bailey B.A."/>
        </authorList>
    </citation>
    <scope>NUCLEOTIDE SEQUENCE [LARGE SCALE GENOMIC DNA]</scope>
    <source>
        <strain evidence="4 5">CT2</strain>
    </source>
</reference>
<keyword evidence="5" id="KW-1185">Reference proteome</keyword>
<evidence type="ECO:0000313" key="5">
    <source>
        <dbReference type="Proteomes" id="UP000383932"/>
    </source>
</evidence>
<dbReference type="Gene3D" id="2.100.10.30">
    <property type="entry name" value="Jacalin-like lectin domain"/>
    <property type="match status" value="1"/>
</dbReference>
<dbReference type="SUPFAM" id="SSF51101">
    <property type="entry name" value="Mannose-binding lectins"/>
    <property type="match status" value="1"/>
</dbReference>
<dbReference type="SMART" id="SM00915">
    <property type="entry name" value="Jacalin"/>
    <property type="match status" value="1"/>
</dbReference>
<dbReference type="GO" id="GO:0030246">
    <property type="term" value="F:carbohydrate binding"/>
    <property type="evidence" value="ECO:0007669"/>
    <property type="project" value="UniProtKB-KW"/>
</dbReference>
<dbReference type="InterPro" id="IPR001229">
    <property type="entry name" value="Jacalin-like_lectin_dom"/>
</dbReference>
<dbReference type="OrthoDB" id="40902at2759"/>
<proteinExistence type="predicted"/>
<organism evidence="4 5">
    <name type="scientific">Ceratobasidium theobromae</name>
    <dbReference type="NCBI Taxonomy" id="1582974"/>
    <lineage>
        <taxon>Eukaryota</taxon>
        <taxon>Fungi</taxon>
        <taxon>Dikarya</taxon>
        <taxon>Basidiomycota</taxon>
        <taxon>Agaricomycotina</taxon>
        <taxon>Agaricomycetes</taxon>
        <taxon>Cantharellales</taxon>
        <taxon>Ceratobasidiaceae</taxon>
        <taxon>Ceratobasidium</taxon>
    </lineage>
</organism>
<name>A0A5N5QBG3_9AGAM</name>